<reference evidence="2 3" key="1">
    <citation type="submission" date="2019-06" db="EMBL/GenBank/DDBJ databases">
        <title>Whole genome shotgun sequence of Microbacterium liquefaciens NBRC 15037.</title>
        <authorList>
            <person name="Hosoyama A."/>
            <person name="Uohara A."/>
            <person name="Ohji S."/>
            <person name="Ichikawa N."/>
        </authorList>
    </citation>
    <scope>NUCLEOTIDE SEQUENCE [LARGE SCALE GENOMIC DNA]</scope>
    <source>
        <strain evidence="2 3">NBRC 15037</strain>
    </source>
</reference>
<proteinExistence type="predicted"/>
<feature type="domain" description="Treble clef zinc finger" evidence="1">
    <location>
        <begin position="573"/>
        <end position="627"/>
    </location>
</feature>
<feature type="domain" description="Treble clef zinc finger" evidence="1">
    <location>
        <begin position="434"/>
        <end position="488"/>
    </location>
</feature>
<protein>
    <recommendedName>
        <fullName evidence="1">Treble clef zinc finger domain-containing protein</fullName>
    </recommendedName>
</protein>
<evidence type="ECO:0000259" key="1">
    <source>
        <dbReference type="Pfam" id="PF14311"/>
    </source>
</evidence>
<sequence>MLPERTWPFPVRPGSFETVDSYLRRLRSANFVTDVTWSAWVKPTVRATGQAHATALPLIAEAVGGLDVGHFARDEAALPRHTDGEACVNCVTGLDHRFGCVRCTPGERVEQGAHDGPRVCRKHLMWVGPGTAPEHQYRVGVETLRADRVYRRLRRQGLLDAHRLAEVLACVDDWADAEGGTLDAARRFTLAVRLCQHALRPRAVDAYADRGTAAQKRYTALSRVVADLANSDACVVLTDAIWLLIRAAGHQDQNNPHSFVCTAKQENVDERDELEQLCSSAYPRGRHRHLSQCVSSDLPGTRYAREKQMSKQNNYACARGHRFVQRVQQLRTAKNAVGCGICSNKYLLRGFNSLADTAPHLVPLWHASKNGDLRPEDVVAGSEVIVFWTCPEGEGHDYDMAVVNKKKGVGCPYCANKRVDPSINSLSFTHPDAAKGWHSDRNGSLTPDDIVAGSTIEVWWRCAEAGHDFEMKVAYRSRGDRCYYCAGKKVHPTTSFAATQPQAASRWHPSRNGSRTAADVLPGTAEKVWWLCAEKNHHYYASVLTQTRGAGCNICMGRVVDEQNCMRTTRPDLTRDFHPSANGSLTPDNVMATTTKLITWLCKNGHDWVTSGCNRANQGTGCPYCSNFSCWTGWNDIATVRPDLAADWDWENNPGVTPQDLVPGTNKRIAWKCVKCEHRWTTKGADRGAGSGCPNCYRTKRQRKRH</sequence>
<accession>A0A4Y4B1F7</accession>
<dbReference type="PANTHER" id="PTHR37317">
    <property type="entry name" value="BLR8090 PROTEIN"/>
    <property type="match status" value="1"/>
</dbReference>
<organism evidence="2 3">
    <name type="scientific">Microbacterium maritypicum</name>
    <name type="common">Microbacterium liquefaciens</name>
    <dbReference type="NCBI Taxonomy" id="33918"/>
    <lineage>
        <taxon>Bacteria</taxon>
        <taxon>Bacillati</taxon>
        <taxon>Actinomycetota</taxon>
        <taxon>Actinomycetes</taxon>
        <taxon>Micrococcales</taxon>
        <taxon>Microbacteriaceae</taxon>
        <taxon>Microbacterium</taxon>
    </lineage>
</organism>
<feature type="domain" description="Treble clef zinc finger" evidence="1">
    <location>
        <begin position="504"/>
        <end position="558"/>
    </location>
</feature>
<feature type="domain" description="Treble clef zinc finger" evidence="1">
    <location>
        <begin position="362"/>
        <end position="417"/>
    </location>
</feature>
<feature type="domain" description="Treble clef zinc finger" evidence="1">
    <location>
        <begin position="644"/>
        <end position="698"/>
    </location>
</feature>
<evidence type="ECO:0000313" key="2">
    <source>
        <dbReference type="EMBL" id="GEC74186.1"/>
    </source>
</evidence>
<dbReference type="InterPro" id="IPR025487">
    <property type="entry name" value="DUF4379"/>
</dbReference>
<dbReference type="AlphaFoldDB" id="A0A4Y4B1F7"/>
<dbReference type="Pfam" id="PF14311">
    <property type="entry name" value="DUF4379"/>
    <property type="match status" value="5"/>
</dbReference>
<dbReference type="Proteomes" id="UP000317410">
    <property type="component" value="Unassembled WGS sequence"/>
</dbReference>
<name>A0A4Y4B1F7_MICMQ</name>
<gene>
    <name evidence="2" type="ORF">MLI01_03310</name>
</gene>
<dbReference type="RefSeq" id="WP_141385728.1">
    <property type="nucleotide sequence ID" value="NZ_BJNQ01000001.1"/>
</dbReference>
<evidence type="ECO:0000313" key="3">
    <source>
        <dbReference type="Proteomes" id="UP000317410"/>
    </source>
</evidence>
<dbReference type="EMBL" id="BJNQ01000001">
    <property type="protein sequence ID" value="GEC74186.1"/>
    <property type="molecule type" value="Genomic_DNA"/>
</dbReference>
<comment type="caution">
    <text evidence="2">The sequence shown here is derived from an EMBL/GenBank/DDBJ whole genome shotgun (WGS) entry which is preliminary data.</text>
</comment>
<dbReference type="PANTHER" id="PTHR37317:SF1">
    <property type="entry name" value="ZINC-RIBBON DOMAIN-CONTAINING PROTEIN-RELATED"/>
    <property type="match status" value="1"/>
</dbReference>